<reference evidence="2 3" key="1">
    <citation type="journal article" date="2023" name="IScience">
        <title>Expanded male sex-determining region conserved during the evolution of homothallism in the green alga Volvox.</title>
        <authorList>
            <person name="Yamamoto K."/>
            <person name="Matsuzaki R."/>
            <person name="Mahakham W."/>
            <person name="Heman W."/>
            <person name="Sekimoto H."/>
            <person name="Kawachi M."/>
            <person name="Minakuchi Y."/>
            <person name="Toyoda A."/>
            <person name="Nozaki H."/>
        </authorList>
    </citation>
    <scope>NUCLEOTIDE SEQUENCE [LARGE SCALE GENOMIC DNA]</scope>
    <source>
        <strain evidence="2 3">NIES-4468</strain>
    </source>
</reference>
<dbReference type="Proteomes" id="UP001165090">
    <property type="component" value="Unassembled WGS sequence"/>
</dbReference>
<accession>A0ABQ5SFP1</accession>
<evidence type="ECO:0000313" key="3">
    <source>
        <dbReference type="Proteomes" id="UP001165090"/>
    </source>
</evidence>
<dbReference type="PANTHER" id="PTHR33428:SF14">
    <property type="entry name" value="CARBOXYLESTERASE TYPE B DOMAIN-CONTAINING PROTEIN"/>
    <property type="match status" value="1"/>
</dbReference>
<feature type="region of interest" description="Disordered" evidence="1">
    <location>
        <begin position="372"/>
        <end position="396"/>
    </location>
</feature>
<proteinExistence type="predicted"/>
<comment type="caution">
    <text evidence="2">The sequence shown here is derived from an EMBL/GenBank/DDBJ whole genome shotgun (WGS) entry which is preliminary data.</text>
</comment>
<dbReference type="Gene3D" id="3.40.50.1820">
    <property type="entry name" value="alpha/beta hydrolase"/>
    <property type="match status" value="1"/>
</dbReference>
<evidence type="ECO:0000256" key="1">
    <source>
        <dbReference type="SAM" id="MobiDB-lite"/>
    </source>
</evidence>
<evidence type="ECO:0000313" key="2">
    <source>
        <dbReference type="EMBL" id="GLI68757.1"/>
    </source>
</evidence>
<dbReference type="InterPro" id="IPR017395">
    <property type="entry name" value="Chlorophyllase-like"/>
</dbReference>
<evidence type="ECO:0008006" key="4">
    <source>
        <dbReference type="Google" id="ProtNLM"/>
    </source>
</evidence>
<name>A0ABQ5SFP1_9CHLO</name>
<protein>
    <recommendedName>
        <fullName evidence="4">Chlorophyllase</fullName>
    </recommendedName>
</protein>
<sequence length="429" mass="45180">MRQSILAPATSRSISNRSHVLSRRELLNATIIAPFSSLIPEQPAGASQEPPNPTLAPRTCRFALDFDYLTSSQNGRNKALRVQLPIEVLTSTTSERADTEAPVVIFSPGFLQPAASYGTFLATLHDAGVTVVTYDKSFETLSSVVDDVDSVVLLNRVAAEVLVRLGPLAAGPLFLAGHSRGGKLSVLAAAAASHAASTATAESPVWPPAEPAAVADVTALRTTGHTRVDPEQQHQQHQQQRSMSVSGMILLDPADGSFEPQDPNHYPSALAALQNHPSLADVPMLIIGAGRGGDCVPRAKNFRAFFKACRGQCTMVTLQDAGHLQFLDRDSGSLQQSICAAGRGLSNSRVAAVGGKLAAAFLHQVADTSPAVMPKGGQPAESNSSNNALRGGGVSCSSSTIERLYEEQLREEGLRYEVQVSGCSKGLKG</sequence>
<dbReference type="EMBL" id="BSDZ01000080">
    <property type="protein sequence ID" value="GLI68757.1"/>
    <property type="molecule type" value="Genomic_DNA"/>
</dbReference>
<dbReference type="Pfam" id="PF07224">
    <property type="entry name" value="Chlorophyllase"/>
    <property type="match status" value="1"/>
</dbReference>
<dbReference type="SUPFAM" id="SSF53474">
    <property type="entry name" value="alpha/beta-Hydrolases"/>
    <property type="match status" value="1"/>
</dbReference>
<dbReference type="PANTHER" id="PTHR33428">
    <property type="entry name" value="CHLOROPHYLLASE-2, CHLOROPLASTIC"/>
    <property type="match status" value="1"/>
</dbReference>
<gene>
    <name evidence="2" type="ORF">VaNZ11_013210</name>
</gene>
<keyword evidence="3" id="KW-1185">Reference proteome</keyword>
<dbReference type="InterPro" id="IPR029058">
    <property type="entry name" value="AB_hydrolase_fold"/>
</dbReference>
<organism evidence="2 3">
    <name type="scientific">Volvox africanus</name>
    <dbReference type="NCBI Taxonomy" id="51714"/>
    <lineage>
        <taxon>Eukaryota</taxon>
        <taxon>Viridiplantae</taxon>
        <taxon>Chlorophyta</taxon>
        <taxon>core chlorophytes</taxon>
        <taxon>Chlorophyceae</taxon>
        <taxon>CS clade</taxon>
        <taxon>Chlamydomonadales</taxon>
        <taxon>Volvocaceae</taxon>
        <taxon>Volvox</taxon>
    </lineage>
</organism>